<evidence type="ECO:0000256" key="3">
    <source>
        <dbReference type="ARBA" id="ARBA00022670"/>
    </source>
</evidence>
<keyword evidence="7 8" id="KW-0862">Zinc</keyword>
<keyword evidence="6" id="KW-0378">Hydrolase</keyword>
<dbReference type="Gene3D" id="1.25.40.10">
    <property type="entry name" value="Tetratricopeptide repeat domain"/>
    <property type="match status" value="2"/>
</dbReference>
<dbReference type="InterPro" id="IPR011990">
    <property type="entry name" value="TPR-like_helical_dom_sf"/>
</dbReference>
<dbReference type="InterPro" id="IPR036366">
    <property type="entry name" value="PGBDSf"/>
</dbReference>
<dbReference type="PANTHER" id="PTHR47932">
    <property type="entry name" value="ATPASE EXPRESSION PROTEIN 3"/>
    <property type="match status" value="1"/>
</dbReference>
<feature type="repeat" description="PPR" evidence="9">
    <location>
        <begin position="389"/>
        <end position="423"/>
    </location>
</feature>
<feature type="domain" description="Peptidoglycan binding-like" evidence="12">
    <location>
        <begin position="41"/>
        <end position="102"/>
    </location>
</feature>
<dbReference type="Gene3D" id="3.40.390.10">
    <property type="entry name" value="Collagenase (Catalytic Domain)"/>
    <property type="match status" value="1"/>
</dbReference>
<sequence>MLKTFSAIFLLVLVAQPLVVHPRSLKSSTTPESIQKHETPESVRKYLKKFGYLEDNNDNTSFSVRKYLKANDEDLKNSIKRFQEYYNLNVSGKLDSETAKLMSSPPDDTGLRLTSRFSFFKGKPQWPSSKRHLTYGFESGAEGAALELLRRVFKKAFRQWSRASTFTFSEVRERSSGWDIVIGFHKGEHGDGVPFEKRGRALENQLDVYSYTLIIDSLCKDGRLANAREVFQYLLIKGYHLDVSTYIVMINGFCRKGFFGEALAFLSKMEDAGCIPNVVTYEIIILQIMTLCYPHRENHNLDRAIALLKKIKEQRSQLDVYSYTLIIDSLCKDGRLANAREVFQYLLIKGYHLDVSTYIVMINGFCRKGFFGEALAFLSKMEDAGCIPNVVTYEIIIRALLENDENDKAEKLLREMIARRLFQEQN</sequence>
<feature type="signal peptide" evidence="10">
    <location>
        <begin position="1"/>
        <end position="22"/>
    </location>
</feature>
<dbReference type="GO" id="GO:0006508">
    <property type="term" value="P:proteolysis"/>
    <property type="evidence" value="ECO:0007669"/>
    <property type="project" value="UniProtKB-KW"/>
</dbReference>
<dbReference type="Pfam" id="PF01471">
    <property type="entry name" value="PG_binding_1"/>
    <property type="match status" value="1"/>
</dbReference>
<feature type="repeat" description="PPR" evidence="9">
    <location>
        <begin position="207"/>
        <end position="241"/>
    </location>
</feature>
<evidence type="ECO:0000256" key="5">
    <source>
        <dbReference type="ARBA" id="ARBA00022737"/>
    </source>
</evidence>
<keyword evidence="4 8" id="KW-0479">Metal-binding</keyword>
<evidence type="ECO:0000256" key="4">
    <source>
        <dbReference type="ARBA" id="ARBA00022723"/>
    </source>
</evidence>
<evidence type="ECO:0000259" key="11">
    <source>
        <dbReference type="Pfam" id="PF00413"/>
    </source>
</evidence>
<comment type="cofactor">
    <cofactor evidence="8">
        <name>Ca(2+)</name>
        <dbReference type="ChEBI" id="CHEBI:29108"/>
    </cofactor>
    <text evidence="8">Can bind about 5 Ca(2+) ions per subunit.</text>
</comment>
<keyword evidence="8" id="KW-0106">Calcium</keyword>
<accession>A0A151R9B8</accession>
<feature type="chain" id="PRO_5007587788" evidence="10">
    <location>
        <begin position="23"/>
        <end position="426"/>
    </location>
</feature>
<feature type="binding site" evidence="8">
    <location>
        <position position="189"/>
    </location>
    <ligand>
        <name>Zn(2+)</name>
        <dbReference type="ChEBI" id="CHEBI:29105"/>
        <label>1</label>
    </ligand>
</feature>
<dbReference type="Gene3D" id="1.10.101.10">
    <property type="entry name" value="PGBD-like superfamily/PGBD"/>
    <property type="match status" value="1"/>
</dbReference>
<evidence type="ECO:0000256" key="8">
    <source>
        <dbReference type="PIRSR" id="PIRSR621190-2"/>
    </source>
</evidence>
<dbReference type="InterPro" id="IPR002477">
    <property type="entry name" value="Peptidoglycan-bd-like"/>
</dbReference>
<keyword evidence="14" id="KW-1185">Reference proteome</keyword>
<proteinExistence type="inferred from homology"/>
<dbReference type="InterPro" id="IPR024079">
    <property type="entry name" value="MetalloPept_cat_dom_sf"/>
</dbReference>
<dbReference type="Gramene" id="C.cajan_39331.t">
    <property type="protein sequence ID" value="C.cajan_39331.t"/>
    <property type="gene ID" value="C.cajan_39331"/>
</dbReference>
<feature type="repeat" description="PPR" evidence="9">
    <location>
        <begin position="242"/>
        <end position="276"/>
    </location>
</feature>
<dbReference type="EMBL" id="KQ483938">
    <property type="protein sequence ID" value="KYP39089.1"/>
    <property type="molecule type" value="Genomic_DNA"/>
</dbReference>
<dbReference type="InterPro" id="IPR001818">
    <property type="entry name" value="Pept_M10_metallopeptidase"/>
</dbReference>
<dbReference type="Proteomes" id="UP000075243">
    <property type="component" value="Unassembled WGS sequence"/>
</dbReference>
<evidence type="ECO:0000256" key="10">
    <source>
        <dbReference type="SAM" id="SignalP"/>
    </source>
</evidence>
<organism evidence="13 14">
    <name type="scientific">Cajanus cajan</name>
    <name type="common">Pigeon pea</name>
    <name type="synonym">Cajanus indicus</name>
    <dbReference type="NCBI Taxonomy" id="3821"/>
    <lineage>
        <taxon>Eukaryota</taxon>
        <taxon>Viridiplantae</taxon>
        <taxon>Streptophyta</taxon>
        <taxon>Embryophyta</taxon>
        <taxon>Tracheophyta</taxon>
        <taxon>Spermatophyta</taxon>
        <taxon>Magnoliopsida</taxon>
        <taxon>eudicotyledons</taxon>
        <taxon>Gunneridae</taxon>
        <taxon>Pentapetalae</taxon>
        <taxon>rosids</taxon>
        <taxon>fabids</taxon>
        <taxon>Fabales</taxon>
        <taxon>Fabaceae</taxon>
        <taxon>Papilionoideae</taxon>
        <taxon>50 kb inversion clade</taxon>
        <taxon>NPAAA clade</taxon>
        <taxon>indigoferoid/millettioid clade</taxon>
        <taxon>Phaseoleae</taxon>
        <taxon>Cajanus</taxon>
    </lineage>
</organism>
<feature type="binding site" evidence="8">
    <location>
        <position position="179"/>
    </location>
    <ligand>
        <name>Ca(2+)</name>
        <dbReference type="ChEBI" id="CHEBI:29108"/>
        <label>2</label>
    </ligand>
</feature>
<evidence type="ECO:0000256" key="2">
    <source>
        <dbReference type="ARBA" id="ARBA00009614"/>
    </source>
</evidence>
<keyword evidence="5" id="KW-0677">Repeat</keyword>
<dbReference type="Pfam" id="PF12854">
    <property type="entry name" value="PPR_1"/>
    <property type="match status" value="2"/>
</dbReference>
<dbReference type="NCBIfam" id="TIGR00756">
    <property type="entry name" value="PPR"/>
    <property type="match status" value="4"/>
</dbReference>
<evidence type="ECO:0000259" key="12">
    <source>
        <dbReference type="Pfam" id="PF01471"/>
    </source>
</evidence>
<dbReference type="InterPro" id="IPR002885">
    <property type="entry name" value="PPR_rpt"/>
</dbReference>
<dbReference type="SUPFAM" id="SSF55486">
    <property type="entry name" value="Metalloproteases ('zincins'), catalytic domain"/>
    <property type="match status" value="1"/>
</dbReference>
<dbReference type="GO" id="GO:0008270">
    <property type="term" value="F:zinc ion binding"/>
    <property type="evidence" value="ECO:0007669"/>
    <property type="project" value="InterPro"/>
</dbReference>
<gene>
    <name evidence="13" type="ORF">KK1_039617</name>
</gene>
<feature type="binding site" evidence="8">
    <location>
        <position position="191"/>
    </location>
    <ligand>
        <name>Zn(2+)</name>
        <dbReference type="ChEBI" id="CHEBI:29105"/>
        <label>1</label>
    </ligand>
</feature>
<evidence type="ECO:0000256" key="7">
    <source>
        <dbReference type="ARBA" id="ARBA00022833"/>
    </source>
</evidence>
<dbReference type="PRINTS" id="PR00138">
    <property type="entry name" value="MATRIXIN"/>
</dbReference>
<dbReference type="Pfam" id="PF00413">
    <property type="entry name" value="Peptidase_M10"/>
    <property type="match status" value="1"/>
</dbReference>
<evidence type="ECO:0000256" key="6">
    <source>
        <dbReference type="ARBA" id="ARBA00022801"/>
    </source>
</evidence>
<dbReference type="Pfam" id="PF13041">
    <property type="entry name" value="PPR_2"/>
    <property type="match status" value="2"/>
</dbReference>
<dbReference type="PANTHER" id="PTHR47932:SF63">
    <property type="entry name" value="OS08G0290000 PROTEIN"/>
    <property type="match status" value="1"/>
</dbReference>
<evidence type="ECO:0000313" key="14">
    <source>
        <dbReference type="Proteomes" id="UP000075243"/>
    </source>
</evidence>
<dbReference type="GO" id="GO:0031012">
    <property type="term" value="C:extracellular matrix"/>
    <property type="evidence" value="ECO:0007669"/>
    <property type="project" value="InterPro"/>
</dbReference>
<comment type="similarity">
    <text evidence="1">Belongs to the PPR family. P subfamily.</text>
</comment>
<protein>
    <submittedName>
        <fullName evidence="13">Pentatricopeptide repeat-containing protein At1g09900 family</fullName>
    </submittedName>
</protein>
<comment type="similarity">
    <text evidence="2">Belongs to the peptidase M10A family. Matrix metalloproteinases (MMPs) subfamily.</text>
</comment>
<feature type="repeat" description="PPR" evidence="9">
    <location>
        <begin position="354"/>
        <end position="388"/>
    </location>
</feature>
<dbReference type="AlphaFoldDB" id="A0A151R9B8"/>
<evidence type="ECO:0000256" key="1">
    <source>
        <dbReference type="ARBA" id="ARBA00007626"/>
    </source>
</evidence>
<dbReference type="GO" id="GO:0003729">
    <property type="term" value="F:mRNA binding"/>
    <property type="evidence" value="ECO:0007669"/>
    <property type="project" value="TreeGrafter"/>
</dbReference>
<dbReference type="PROSITE" id="PS51375">
    <property type="entry name" value="PPR"/>
    <property type="match status" value="5"/>
</dbReference>
<keyword evidence="3" id="KW-0645">Protease</keyword>
<reference evidence="13" key="1">
    <citation type="journal article" date="2012" name="Nat. Biotechnol.">
        <title>Draft genome sequence of pigeonpea (Cajanus cajan), an orphan legume crop of resource-poor farmers.</title>
        <authorList>
            <person name="Varshney R.K."/>
            <person name="Chen W."/>
            <person name="Li Y."/>
            <person name="Bharti A.K."/>
            <person name="Saxena R.K."/>
            <person name="Schlueter J.A."/>
            <person name="Donoghue M.T."/>
            <person name="Azam S."/>
            <person name="Fan G."/>
            <person name="Whaley A.M."/>
            <person name="Farmer A.D."/>
            <person name="Sheridan J."/>
            <person name="Iwata A."/>
            <person name="Tuteja R."/>
            <person name="Penmetsa R.V."/>
            <person name="Wu W."/>
            <person name="Upadhyaya H.D."/>
            <person name="Yang S.P."/>
            <person name="Shah T."/>
            <person name="Saxena K.B."/>
            <person name="Michael T."/>
            <person name="McCombie W.R."/>
            <person name="Yang B."/>
            <person name="Zhang G."/>
            <person name="Yang H."/>
            <person name="Wang J."/>
            <person name="Spillane C."/>
            <person name="Cook D.R."/>
            <person name="May G.D."/>
            <person name="Xu X."/>
            <person name="Jackson S.A."/>
        </authorList>
    </citation>
    <scope>NUCLEOTIDE SEQUENCE [LARGE SCALE GENOMIC DNA]</scope>
</reference>
<evidence type="ECO:0000256" key="9">
    <source>
        <dbReference type="PROSITE-ProRule" id="PRU00708"/>
    </source>
</evidence>
<keyword evidence="10" id="KW-0732">Signal</keyword>
<dbReference type="InterPro" id="IPR036365">
    <property type="entry name" value="PGBD-like_sf"/>
</dbReference>
<feature type="repeat" description="PPR" evidence="9">
    <location>
        <begin position="319"/>
        <end position="353"/>
    </location>
</feature>
<evidence type="ECO:0000313" key="13">
    <source>
        <dbReference type="EMBL" id="KYP39089.1"/>
    </source>
</evidence>
<name>A0A151R9B8_CAJCA</name>
<dbReference type="InterPro" id="IPR021190">
    <property type="entry name" value="Pept_M10A"/>
</dbReference>
<dbReference type="SUPFAM" id="SSF47090">
    <property type="entry name" value="PGBD-like"/>
    <property type="match status" value="1"/>
</dbReference>
<dbReference type="GO" id="GO:0004222">
    <property type="term" value="F:metalloendopeptidase activity"/>
    <property type="evidence" value="ECO:0007669"/>
    <property type="project" value="InterPro"/>
</dbReference>
<feature type="domain" description="Peptidase M10 metallopeptidase" evidence="11">
    <location>
        <begin position="126"/>
        <end position="202"/>
    </location>
</feature>
<comment type="cofactor">
    <cofactor evidence="8">
        <name>Zn(2+)</name>
        <dbReference type="ChEBI" id="CHEBI:29105"/>
    </cofactor>
    <text evidence="8">Binds 2 Zn(2+) ions per subunit.</text>
</comment>